<comment type="caution">
    <text evidence="4">The sequence shown here is derived from an EMBL/GenBank/DDBJ whole genome shotgun (WGS) entry which is preliminary data.</text>
</comment>
<feature type="chain" id="PRO_5004901137" evidence="3">
    <location>
        <begin position="23"/>
        <end position="408"/>
    </location>
</feature>
<evidence type="ECO:0000256" key="3">
    <source>
        <dbReference type="SAM" id="SignalP"/>
    </source>
</evidence>
<dbReference type="OrthoDB" id="6475119at2759"/>
<dbReference type="AlphaFoldDB" id="W7TQZ1"/>
<organism evidence="4 5">
    <name type="scientific">Nannochloropsis gaditana</name>
    <dbReference type="NCBI Taxonomy" id="72520"/>
    <lineage>
        <taxon>Eukaryota</taxon>
        <taxon>Sar</taxon>
        <taxon>Stramenopiles</taxon>
        <taxon>Ochrophyta</taxon>
        <taxon>Eustigmatophyceae</taxon>
        <taxon>Eustigmatales</taxon>
        <taxon>Monodopsidaceae</taxon>
        <taxon>Nannochloropsis</taxon>
    </lineage>
</organism>
<gene>
    <name evidence="4" type="ORF">Naga_100009g41</name>
</gene>
<dbReference type="EMBL" id="AZIL01000279">
    <property type="protein sequence ID" value="EWM28532.1"/>
    <property type="molecule type" value="Genomic_DNA"/>
</dbReference>
<evidence type="ECO:0000256" key="1">
    <source>
        <dbReference type="SAM" id="MobiDB-lite"/>
    </source>
</evidence>
<evidence type="ECO:0000256" key="2">
    <source>
        <dbReference type="SAM" id="Phobius"/>
    </source>
</evidence>
<dbReference type="Proteomes" id="UP000019335">
    <property type="component" value="Chromosome 4"/>
</dbReference>
<keyword evidence="5" id="KW-1185">Reference proteome</keyword>
<evidence type="ECO:0000313" key="5">
    <source>
        <dbReference type="Proteomes" id="UP000019335"/>
    </source>
</evidence>
<keyword evidence="2" id="KW-0812">Transmembrane</keyword>
<reference evidence="4 5" key="1">
    <citation type="journal article" date="2014" name="Mol. Plant">
        <title>Chromosome Scale Genome Assembly and Transcriptome Profiling of Nannochloropsis gaditana in Nitrogen Depletion.</title>
        <authorList>
            <person name="Corteggiani Carpinelli E."/>
            <person name="Telatin A."/>
            <person name="Vitulo N."/>
            <person name="Forcato C."/>
            <person name="D'Angelo M."/>
            <person name="Schiavon R."/>
            <person name="Vezzi A."/>
            <person name="Giacometti G.M."/>
            <person name="Morosinotto T."/>
            <person name="Valle G."/>
        </authorList>
    </citation>
    <scope>NUCLEOTIDE SEQUENCE [LARGE SCALE GENOMIC DNA]</scope>
    <source>
        <strain evidence="4 5">B-31</strain>
    </source>
</reference>
<feature type="region of interest" description="Disordered" evidence="1">
    <location>
        <begin position="385"/>
        <end position="408"/>
    </location>
</feature>
<feature type="transmembrane region" description="Helical" evidence="2">
    <location>
        <begin position="348"/>
        <end position="370"/>
    </location>
</feature>
<sequence length="408" mass="42202">MAQKTLFYATGILFWATSSTAALNSMAAAGGAVPAQTLALLGQLTLASVALSATTEDVHAQMAPASQDDCNSFMTLLLGPLTTECAELARDLQTVATTSTDCKRVYDFSKPKLDGMCSNKCYPTMVRALDGMAKAGCSADGVTKMMCDQCEEGTACVEGVCRPLCSATKPCACNDECVNGSCQSSDQGGLQRTDMGTFGYKISLEHLCLKAPLALPDTDAPDASTAAKEQQMALAKEDYCFSSVFNALEGLTPDVCDKLAATGCCAGTVMQYGVTCGLANDTVKLNGGAPMQLTALANFCPDVDFKTKCSNAPAYADGMCKVGYVDGPGTELPFPSLASFARGSFDMAGLYALAGGISFMCLLLLTVSILQKQGHVRGQAEAADAADAGKTNVSSPAVSPVASPIDKI</sequence>
<feature type="signal peptide" evidence="3">
    <location>
        <begin position="1"/>
        <end position="22"/>
    </location>
</feature>
<proteinExistence type="predicted"/>
<name>W7TQZ1_9STRA</name>
<keyword evidence="3" id="KW-0732">Signal</keyword>
<evidence type="ECO:0000313" key="4">
    <source>
        <dbReference type="EMBL" id="EWM28532.1"/>
    </source>
</evidence>
<keyword evidence="2" id="KW-0472">Membrane</keyword>
<keyword evidence="2" id="KW-1133">Transmembrane helix</keyword>
<accession>W7TQZ1</accession>
<protein>
    <submittedName>
        <fullName evidence="4">Uncharacterized protein</fullName>
    </submittedName>
</protein>